<protein>
    <submittedName>
        <fullName evidence="1">Uncharacterized protein</fullName>
    </submittedName>
</protein>
<name>A0A4Y2C9Q8_ARAVE</name>
<keyword evidence="2" id="KW-1185">Reference proteome</keyword>
<evidence type="ECO:0000313" key="1">
    <source>
        <dbReference type="EMBL" id="GBM00488.1"/>
    </source>
</evidence>
<evidence type="ECO:0000313" key="2">
    <source>
        <dbReference type="Proteomes" id="UP000499080"/>
    </source>
</evidence>
<reference evidence="1 2" key="1">
    <citation type="journal article" date="2019" name="Sci. Rep.">
        <title>Orb-weaving spider Araneus ventricosus genome elucidates the spidroin gene catalogue.</title>
        <authorList>
            <person name="Kono N."/>
            <person name="Nakamura H."/>
            <person name="Ohtoshi R."/>
            <person name="Moran D.A.P."/>
            <person name="Shinohara A."/>
            <person name="Yoshida Y."/>
            <person name="Fujiwara M."/>
            <person name="Mori M."/>
            <person name="Tomita M."/>
            <person name="Arakawa K."/>
        </authorList>
    </citation>
    <scope>NUCLEOTIDE SEQUENCE [LARGE SCALE GENOMIC DNA]</scope>
</reference>
<dbReference type="Proteomes" id="UP000499080">
    <property type="component" value="Unassembled WGS sequence"/>
</dbReference>
<dbReference type="AlphaFoldDB" id="A0A4Y2C9Q8"/>
<gene>
    <name evidence="1" type="ORF">AVEN_111720_1</name>
</gene>
<accession>A0A4Y2C9Q8</accession>
<proteinExistence type="predicted"/>
<comment type="caution">
    <text evidence="1">The sequence shown here is derived from an EMBL/GenBank/DDBJ whole genome shotgun (WGS) entry which is preliminary data.</text>
</comment>
<dbReference type="EMBL" id="BGPR01000157">
    <property type="protein sequence ID" value="GBM00488.1"/>
    <property type="molecule type" value="Genomic_DNA"/>
</dbReference>
<organism evidence="1 2">
    <name type="scientific">Araneus ventricosus</name>
    <name type="common">Orbweaver spider</name>
    <name type="synonym">Epeira ventricosa</name>
    <dbReference type="NCBI Taxonomy" id="182803"/>
    <lineage>
        <taxon>Eukaryota</taxon>
        <taxon>Metazoa</taxon>
        <taxon>Ecdysozoa</taxon>
        <taxon>Arthropoda</taxon>
        <taxon>Chelicerata</taxon>
        <taxon>Arachnida</taxon>
        <taxon>Araneae</taxon>
        <taxon>Araneomorphae</taxon>
        <taxon>Entelegynae</taxon>
        <taxon>Araneoidea</taxon>
        <taxon>Araneidae</taxon>
        <taxon>Araneus</taxon>
    </lineage>
</organism>
<sequence>MIGNRWPRWRNGKDSALGSKGFQVRKLIPLKIRRVLGLLHVKSYVGGQMSSRWCGVEVWKGGVGSGVVHVIWPRFKITSFVPK</sequence>